<dbReference type="PANTHER" id="PTHR28022">
    <property type="entry name" value="GPI MANNOSYLTRANSFERASE 2 SUBUNIT PGA1"/>
    <property type="match status" value="1"/>
</dbReference>
<gene>
    <name evidence="3" type="ORF">PGQ11_008931</name>
</gene>
<keyword evidence="1" id="KW-0472">Membrane</keyword>
<keyword evidence="1" id="KW-1133">Transmembrane helix</keyword>
<organism evidence="3 4">
    <name type="scientific">Apiospora arundinis</name>
    <dbReference type="NCBI Taxonomy" id="335852"/>
    <lineage>
        <taxon>Eukaryota</taxon>
        <taxon>Fungi</taxon>
        <taxon>Dikarya</taxon>
        <taxon>Ascomycota</taxon>
        <taxon>Pezizomycotina</taxon>
        <taxon>Sordariomycetes</taxon>
        <taxon>Xylariomycetidae</taxon>
        <taxon>Amphisphaeriales</taxon>
        <taxon>Apiosporaceae</taxon>
        <taxon>Apiospora</taxon>
    </lineage>
</organism>
<dbReference type="InterPro" id="IPR019433">
    <property type="entry name" value="GPI_ManTrfase_II_coact_Pga1"/>
</dbReference>
<keyword evidence="2" id="KW-0732">Signal</keyword>
<sequence>MYTNTLASCLITISLATTLVSANTEKTIFLAPKSINIPSTHPNLDDLQVDTLTPENWAIRTYLKAQFPTDSAKYGKPAWLVLDQLTEGQRYEVRVCWAATQPTAFVINTYDLHSVFESAELITELSDYSLSRQKPEEADVDHEDDGIKAQVASAAAGRPREREASVLFLQILAAADYYTTNKTLMNEVPPVYVDIILDPYVFNLLPRSLLPTIGYVIAVAILSWFLGRYISSWIQSIAAEEPDYNKKEQ</sequence>
<name>A0ABR2IGI8_9PEZI</name>
<evidence type="ECO:0000256" key="1">
    <source>
        <dbReference type="SAM" id="Phobius"/>
    </source>
</evidence>
<dbReference type="Proteomes" id="UP001390339">
    <property type="component" value="Unassembled WGS sequence"/>
</dbReference>
<comment type="caution">
    <text evidence="3">The sequence shown here is derived from an EMBL/GenBank/DDBJ whole genome shotgun (WGS) entry which is preliminary data.</text>
</comment>
<protein>
    <submittedName>
        <fullName evidence="3">Uncharacterized protein</fullName>
    </submittedName>
</protein>
<keyword evidence="4" id="KW-1185">Reference proteome</keyword>
<feature type="chain" id="PRO_5047285877" evidence="2">
    <location>
        <begin position="23"/>
        <end position="249"/>
    </location>
</feature>
<proteinExistence type="predicted"/>
<dbReference type="EMBL" id="JAPCWZ010000005">
    <property type="protein sequence ID" value="KAK8862696.1"/>
    <property type="molecule type" value="Genomic_DNA"/>
</dbReference>
<evidence type="ECO:0000313" key="4">
    <source>
        <dbReference type="Proteomes" id="UP001390339"/>
    </source>
</evidence>
<reference evidence="3 4" key="1">
    <citation type="journal article" date="2024" name="IMA Fungus">
        <title>Apiospora arundinis, a panoply of carbohydrate-active enzymes and secondary metabolites.</title>
        <authorList>
            <person name="Sorensen T."/>
            <person name="Petersen C."/>
            <person name="Muurmann A.T."/>
            <person name="Christiansen J.V."/>
            <person name="Brundto M.L."/>
            <person name="Overgaard C.K."/>
            <person name="Boysen A.T."/>
            <person name="Wollenberg R.D."/>
            <person name="Larsen T.O."/>
            <person name="Sorensen J.L."/>
            <person name="Nielsen K.L."/>
            <person name="Sondergaard T.E."/>
        </authorList>
    </citation>
    <scope>NUCLEOTIDE SEQUENCE [LARGE SCALE GENOMIC DNA]</scope>
    <source>
        <strain evidence="3 4">AAU 773</strain>
    </source>
</reference>
<feature type="signal peptide" evidence="2">
    <location>
        <begin position="1"/>
        <end position="22"/>
    </location>
</feature>
<evidence type="ECO:0000256" key="2">
    <source>
        <dbReference type="SAM" id="SignalP"/>
    </source>
</evidence>
<feature type="transmembrane region" description="Helical" evidence="1">
    <location>
        <begin position="209"/>
        <end position="227"/>
    </location>
</feature>
<accession>A0ABR2IGI8</accession>
<keyword evidence="1" id="KW-0812">Transmembrane</keyword>
<dbReference type="Pfam" id="PF10333">
    <property type="entry name" value="Pga1"/>
    <property type="match status" value="1"/>
</dbReference>
<dbReference type="PANTHER" id="PTHR28022:SF1">
    <property type="entry name" value="GPI MANNOSYLTRANSFERASE 2 SUBUNIT PGA1"/>
    <property type="match status" value="1"/>
</dbReference>
<evidence type="ECO:0000313" key="3">
    <source>
        <dbReference type="EMBL" id="KAK8862696.1"/>
    </source>
</evidence>